<evidence type="ECO:0000256" key="1">
    <source>
        <dbReference type="ARBA" id="ARBA00001974"/>
    </source>
</evidence>
<dbReference type="GO" id="GO:0016709">
    <property type="term" value="F:oxidoreductase activity, acting on paired donors, with incorporation or reduction of molecular oxygen, NAD(P)H as one donor, and incorporation of one atom of oxygen"/>
    <property type="evidence" value="ECO:0007669"/>
    <property type="project" value="UniProtKB-ARBA"/>
</dbReference>
<proteinExistence type="predicted"/>
<dbReference type="InterPro" id="IPR036188">
    <property type="entry name" value="FAD/NAD-bd_sf"/>
</dbReference>
<dbReference type="EMBL" id="BMMZ01000004">
    <property type="protein sequence ID" value="GGL62879.1"/>
    <property type="molecule type" value="Genomic_DNA"/>
</dbReference>
<evidence type="ECO:0000256" key="3">
    <source>
        <dbReference type="ARBA" id="ARBA00022827"/>
    </source>
</evidence>
<dbReference type="SUPFAM" id="SSF51905">
    <property type="entry name" value="FAD/NAD(P)-binding domain"/>
    <property type="match status" value="1"/>
</dbReference>
<sequence>MSTPASRTADVLVVGAGPTGLMAALVLARNGVEVEIIDPKPGPTRESRALGVQARSMELYAQLGLVDRVLADSYTAPAIQLGWRARTTRRIEFGTLQQPISDYPGLHVFEQSRNEQLLADALAGPLADQGRELRWGERVVDLVPASDGVHALTDGDGQLTHIEARWCIGADGSGSLVRRLLDIPYEGVTDPGRFWVADARGVTGLPDGVINLRFGSDDLLLGFPLGPGGHQRLLGVVADPDTDSGGPTAQTVLPQVAERYGFDYDEIDWFAHYRVHHRSAARFRKGRVFLAGDAAHVHSPVGGQGMNTGLQDAHDLALAIADVVAGRTSPDDPEGDTRLDRYQAERQPVARRLVSVTDRAFGVVSGRRRGRKLLRRQIATWIAPLAATVAPRLPTGERLGGYLGQVRIHYPMPAADDQAVGRRLPPSGANHALLRDFSWQLHRYAGNSAPVEDVAGLGLPDWVTGPYALPADPAGRLDPARLYLVRPDGFVAAAAQVGDPAALQEALRFHGLASGTLMR</sequence>
<dbReference type="AlphaFoldDB" id="A0A917S7D8"/>
<dbReference type="Gene3D" id="3.40.30.120">
    <property type="match status" value="1"/>
</dbReference>
<evidence type="ECO:0000256" key="2">
    <source>
        <dbReference type="ARBA" id="ARBA00022630"/>
    </source>
</evidence>
<reference evidence="5" key="2">
    <citation type="submission" date="2020-09" db="EMBL/GenBank/DDBJ databases">
        <authorList>
            <person name="Sun Q."/>
            <person name="Zhou Y."/>
        </authorList>
    </citation>
    <scope>NUCLEOTIDE SEQUENCE</scope>
    <source>
        <strain evidence="5">CGMCC 4.7306</strain>
    </source>
</reference>
<gene>
    <name evidence="5" type="ORF">GCM10011575_21720</name>
</gene>
<dbReference type="Proteomes" id="UP000613840">
    <property type="component" value="Unassembled WGS sequence"/>
</dbReference>
<dbReference type="GO" id="GO:0071949">
    <property type="term" value="F:FAD binding"/>
    <property type="evidence" value="ECO:0007669"/>
    <property type="project" value="InterPro"/>
</dbReference>
<comment type="caution">
    <text evidence="5">The sequence shown here is derived from an EMBL/GenBank/DDBJ whole genome shotgun (WGS) entry which is preliminary data.</text>
</comment>
<dbReference type="Gene3D" id="3.50.50.60">
    <property type="entry name" value="FAD/NAD(P)-binding domain"/>
    <property type="match status" value="1"/>
</dbReference>
<dbReference type="PANTHER" id="PTHR43004:SF19">
    <property type="entry name" value="BINDING MONOOXYGENASE, PUTATIVE (JCVI)-RELATED"/>
    <property type="match status" value="1"/>
</dbReference>
<dbReference type="InterPro" id="IPR050641">
    <property type="entry name" value="RIFMO-like"/>
</dbReference>
<keyword evidence="6" id="KW-1185">Reference proteome</keyword>
<name>A0A917S7D8_9ACTN</name>
<reference evidence="5" key="1">
    <citation type="journal article" date="2014" name="Int. J. Syst. Evol. Microbiol.">
        <title>Complete genome sequence of Corynebacterium casei LMG S-19264T (=DSM 44701T), isolated from a smear-ripened cheese.</title>
        <authorList>
            <consortium name="US DOE Joint Genome Institute (JGI-PGF)"/>
            <person name="Walter F."/>
            <person name="Albersmeier A."/>
            <person name="Kalinowski J."/>
            <person name="Ruckert C."/>
        </authorList>
    </citation>
    <scope>NUCLEOTIDE SEQUENCE</scope>
    <source>
        <strain evidence="5">CGMCC 4.7306</strain>
    </source>
</reference>
<dbReference type="PRINTS" id="PR00420">
    <property type="entry name" value="RNGMNOXGNASE"/>
</dbReference>
<evidence type="ECO:0000313" key="6">
    <source>
        <dbReference type="Proteomes" id="UP000613840"/>
    </source>
</evidence>
<dbReference type="RefSeq" id="WP_188895329.1">
    <property type="nucleotide sequence ID" value="NZ_BMMZ01000004.1"/>
</dbReference>
<keyword evidence="2" id="KW-0285">Flavoprotein</keyword>
<keyword evidence="3" id="KW-0274">FAD</keyword>
<feature type="domain" description="FAD-binding" evidence="4">
    <location>
        <begin position="9"/>
        <end position="355"/>
    </location>
</feature>
<dbReference type="Pfam" id="PF01494">
    <property type="entry name" value="FAD_binding_3"/>
    <property type="match status" value="1"/>
</dbReference>
<evidence type="ECO:0000259" key="4">
    <source>
        <dbReference type="Pfam" id="PF01494"/>
    </source>
</evidence>
<dbReference type="PANTHER" id="PTHR43004">
    <property type="entry name" value="TRK SYSTEM POTASSIUM UPTAKE PROTEIN"/>
    <property type="match status" value="1"/>
</dbReference>
<evidence type="ECO:0000313" key="5">
    <source>
        <dbReference type="EMBL" id="GGL62879.1"/>
    </source>
</evidence>
<dbReference type="InterPro" id="IPR002938">
    <property type="entry name" value="FAD-bd"/>
</dbReference>
<protein>
    <submittedName>
        <fullName evidence="5">2-polyprenyl-6-methoxyphenol hydroxylase</fullName>
    </submittedName>
</protein>
<dbReference type="Gene3D" id="3.30.70.2450">
    <property type="match status" value="1"/>
</dbReference>
<organism evidence="5 6">
    <name type="scientific">Microlunatus endophyticus</name>
    <dbReference type="NCBI Taxonomy" id="1716077"/>
    <lineage>
        <taxon>Bacteria</taxon>
        <taxon>Bacillati</taxon>
        <taxon>Actinomycetota</taxon>
        <taxon>Actinomycetes</taxon>
        <taxon>Propionibacteriales</taxon>
        <taxon>Propionibacteriaceae</taxon>
        <taxon>Microlunatus</taxon>
    </lineage>
</organism>
<comment type="cofactor">
    <cofactor evidence="1">
        <name>FAD</name>
        <dbReference type="ChEBI" id="CHEBI:57692"/>
    </cofactor>
</comment>
<accession>A0A917S7D8</accession>